<name>A0ABY3N1R1_9GAMM</name>
<gene>
    <name evidence="2" type="ORF">CWS31_000175</name>
</gene>
<dbReference type="InterPro" id="IPR025411">
    <property type="entry name" value="DUF4136"/>
</dbReference>
<dbReference type="EMBL" id="PJAI02000001">
    <property type="protein sequence ID" value="TYK67443.1"/>
    <property type="molecule type" value="Genomic_DNA"/>
</dbReference>
<dbReference type="Pfam" id="PF13590">
    <property type="entry name" value="DUF4136"/>
    <property type="match status" value="1"/>
</dbReference>
<protein>
    <submittedName>
        <fullName evidence="2">DUF4136 domain-containing protein</fullName>
    </submittedName>
</protein>
<evidence type="ECO:0000313" key="3">
    <source>
        <dbReference type="Proteomes" id="UP000815846"/>
    </source>
</evidence>
<keyword evidence="3" id="KW-1185">Reference proteome</keyword>
<accession>A0ABY3N1R1</accession>
<reference evidence="2 3" key="1">
    <citation type="submission" date="2019-08" db="EMBL/GenBank/DDBJ databases">
        <title>Microbe sample from Colwellia echini.</title>
        <authorList>
            <person name="Christiansen L."/>
            <person name="Pathiraja D."/>
            <person name="Schultz-Johansen M."/>
            <person name="Choi I.-G."/>
            <person name="Stougaard P."/>
        </authorList>
    </citation>
    <scope>NUCLEOTIDE SEQUENCE [LARGE SCALE GENOMIC DNA]</scope>
    <source>
        <strain evidence="2 3">A3</strain>
    </source>
</reference>
<feature type="domain" description="DUF4136" evidence="1">
    <location>
        <begin position="30"/>
        <end position="185"/>
    </location>
</feature>
<comment type="caution">
    <text evidence="2">The sequence shown here is derived from an EMBL/GenBank/DDBJ whole genome shotgun (WGS) entry which is preliminary data.</text>
</comment>
<evidence type="ECO:0000313" key="2">
    <source>
        <dbReference type="EMBL" id="TYK67443.1"/>
    </source>
</evidence>
<organism evidence="2 3">
    <name type="scientific">Colwellia echini</name>
    <dbReference type="NCBI Taxonomy" id="1982103"/>
    <lineage>
        <taxon>Bacteria</taxon>
        <taxon>Pseudomonadati</taxon>
        <taxon>Pseudomonadota</taxon>
        <taxon>Gammaproteobacteria</taxon>
        <taxon>Alteromonadales</taxon>
        <taxon>Colwelliaceae</taxon>
        <taxon>Colwellia</taxon>
    </lineage>
</organism>
<sequence>MFSVLITIIKSLVTCVLLFNIFACSSTSYETVYDGRFDFAQVKNYSFYNNDSDFFNSQSLDYAQRSRVELAIERSMNEQRFKYSKPEQADIIVTYHFVNKKYKDYLAYNKIVLFCSHCLRASTWISENQNWTVFSDALIIDLVDPKNHRSIWRSIYPLNYQVQDNSQKLNEKIINAVDTMLAQYPK</sequence>
<proteinExistence type="predicted"/>
<evidence type="ECO:0000259" key="1">
    <source>
        <dbReference type="Pfam" id="PF13590"/>
    </source>
</evidence>
<dbReference type="Gene3D" id="3.30.160.670">
    <property type="match status" value="1"/>
</dbReference>
<dbReference type="Proteomes" id="UP000815846">
    <property type="component" value="Unassembled WGS sequence"/>
</dbReference>